<dbReference type="Pfam" id="PF03692">
    <property type="entry name" value="CxxCxxCC"/>
    <property type="match status" value="1"/>
</dbReference>
<evidence type="ECO:0000313" key="1">
    <source>
        <dbReference type="EMBL" id="QDA57492.1"/>
    </source>
</evidence>
<proteinExistence type="predicted"/>
<sequence length="129" mass="14103">MPVEHPCLTCGACCAFFRVSFHWSEADPALGGVVPFELTEPLRTHERVMRGTSQAQPRCIALDADIGRYSRCTIHDRRPSVCALVPASWEFGAASAQCDKARIAHGLQALTPDDWIGVDEAEKNPLPEA</sequence>
<dbReference type="EMBL" id="CP040871">
    <property type="protein sequence ID" value="QDA57492.1"/>
    <property type="molecule type" value="Genomic_DNA"/>
</dbReference>
<dbReference type="Proteomes" id="UP000308149">
    <property type="component" value="Chromosome"/>
</dbReference>
<dbReference type="AlphaFoldDB" id="A0A5B7ZUK3"/>
<dbReference type="InterPro" id="IPR005358">
    <property type="entry name" value="Puta_zinc/iron-chelating_dom"/>
</dbReference>
<dbReference type="KEGG" id="thes:FHQ07_09320"/>
<evidence type="ECO:0000313" key="2">
    <source>
        <dbReference type="Proteomes" id="UP000308149"/>
    </source>
</evidence>
<keyword evidence="2" id="KW-1185">Reference proteome</keyword>
<name>A0A5B7ZUK3_9GAMM</name>
<reference evidence="1 2" key="1">
    <citation type="submission" date="2019-06" db="EMBL/GenBank/DDBJ databases">
        <title>Thermomonas aquatica sp. nov., isolated from an industrial wastewater treatment plant.</title>
        <authorList>
            <person name="Jeon J.H."/>
            <person name="Park D.-S."/>
        </authorList>
    </citation>
    <scope>NUCLEOTIDE SEQUENCE [LARGE SCALE GENOMIC DNA]</scope>
    <source>
        <strain evidence="1 2">SY21</strain>
    </source>
</reference>
<protein>
    <submittedName>
        <fullName evidence="1">YkgJ family cysteine cluster protein</fullName>
    </submittedName>
</protein>
<dbReference type="OrthoDB" id="196483at2"/>
<organism evidence="1 2">
    <name type="scientific">Thermomonas aquatica</name>
    <dbReference type="NCBI Taxonomy" id="2202149"/>
    <lineage>
        <taxon>Bacteria</taxon>
        <taxon>Pseudomonadati</taxon>
        <taxon>Pseudomonadota</taxon>
        <taxon>Gammaproteobacteria</taxon>
        <taxon>Lysobacterales</taxon>
        <taxon>Lysobacteraceae</taxon>
        <taxon>Thermomonas</taxon>
    </lineage>
</organism>
<accession>A0A5B7ZUK3</accession>
<dbReference type="RefSeq" id="WP_139716543.1">
    <property type="nucleotide sequence ID" value="NZ_CP040871.1"/>
</dbReference>
<gene>
    <name evidence="1" type="ORF">FHQ07_09320</name>
</gene>